<dbReference type="InterPro" id="IPR034439">
    <property type="entry name" value="DH2-like"/>
</dbReference>
<dbReference type="STRING" id="7395.A0A1A9UMZ4"/>
<dbReference type="PANTHER" id="PTHR41146:SF1">
    <property type="entry name" value="DIURETIC HORMONE CLASS 2"/>
    <property type="match status" value="1"/>
</dbReference>
<proteinExistence type="inferred from homology"/>
<comment type="similarity">
    <text evidence="2">Belongs to the diuretic hormone class 2 family.</text>
</comment>
<evidence type="ECO:0000256" key="2">
    <source>
        <dbReference type="ARBA" id="ARBA00007773"/>
    </source>
</evidence>
<dbReference type="AlphaFoldDB" id="A0A1A9UMZ4"/>
<dbReference type="GO" id="GO:0008613">
    <property type="term" value="F:diuretic hormone activity"/>
    <property type="evidence" value="ECO:0007669"/>
    <property type="project" value="InterPro"/>
</dbReference>
<name>A0A1A9UMZ4_GLOAU</name>
<dbReference type="PANTHER" id="PTHR41146">
    <property type="entry name" value="DIURETIC HORMONE CLASS 2"/>
    <property type="match status" value="1"/>
</dbReference>
<feature type="region of interest" description="Disordered" evidence="4">
    <location>
        <begin position="139"/>
        <end position="165"/>
    </location>
</feature>
<dbReference type="EnsemblMetazoa" id="GAUT009941-RA">
    <property type="protein sequence ID" value="GAUT009941-PA"/>
    <property type="gene ID" value="GAUT009941"/>
</dbReference>
<organism evidence="5 6">
    <name type="scientific">Glossina austeni</name>
    <name type="common">Savannah tsetse fly</name>
    <dbReference type="NCBI Taxonomy" id="7395"/>
    <lineage>
        <taxon>Eukaryota</taxon>
        <taxon>Metazoa</taxon>
        <taxon>Ecdysozoa</taxon>
        <taxon>Arthropoda</taxon>
        <taxon>Hexapoda</taxon>
        <taxon>Insecta</taxon>
        <taxon>Pterygota</taxon>
        <taxon>Neoptera</taxon>
        <taxon>Endopterygota</taxon>
        <taxon>Diptera</taxon>
        <taxon>Brachycera</taxon>
        <taxon>Muscomorpha</taxon>
        <taxon>Hippoboscoidea</taxon>
        <taxon>Glossinidae</taxon>
        <taxon>Glossina</taxon>
    </lineage>
</organism>
<comment type="subcellular location">
    <subcellularLocation>
        <location evidence="1">Secreted</location>
    </subcellularLocation>
</comment>
<dbReference type="GO" id="GO:0007589">
    <property type="term" value="P:body fluid secretion"/>
    <property type="evidence" value="ECO:0007669"/>
    <property type="project" value="InterPro"/>
</dbReference>
<dbReference type="GO" id="GO:0001664">
    <property type="term" value="F:G protein-coupled receptor binding"/>
    <property type="evidence" value="ECO:0007669"/>
    <property type="project" value="TreeGrafter"/>
</dbReference>
<keyword evidence="3" id="KW-0964">Secreted</keyword>
<reference evidence="5" key="1">
    <citation type="submission" date="2020-05" db="UniProtKB">
        <authorList>
            <consortium name="EnsemblMetazoa"/>
        </authorList>
    </citation>
    <scope>IDENTIFICATION</scope>
    <source>
        <strain evidence="5">TTRI</strain>
    </source>
</reference>
<evidence type="ECO:0000313" key="6">
    <source>
        <dbReference type="Proteomes" id="UP000078200"/>
    </source>
</evidence>
<evidence type="ECO:0000256" key="3">
    <source>
        <dbReference type="ARBA" id="ARBA00022525"/>
    </source>
</evidence>
<evidence type="ECO:0000256" key="1">
    <source>
        <dbReference type="ARBA" id="ARBA00004613"/>
    </source>
</evidence>
<dbReference type="VEuPathDB" id="VectorBase:GAUT009941"/>
<evidence type="ECO:0000256" key="4">
    <source>
        <dbReference type="SAM" id="MobiDB-lite"/>
    </source>
</evidence>
<dbReference type="GO" id="GO:0005615">
    <property type="term" value="C:extracellular space"/>
    <property type="evidence" value="ECO:0007669"/>
    <property type="project" value="TreeGrafter"/>
</dbReference>
<accession>A0A1A9UMZ4</accession>
<keyword evidence="6" id="KW-1185">Reference proteome</keyword>
<protein>
    <submittedName>
        <fullName evidence="5">Uncharacterized protein</fullName>
    </submittedName>
</protein>
<dbReference type="Proteomes" id="UP000078200">
    <property type="component" value="Unassembled WGS sequence"/>
</dbReference>
<evidence type="ECO:0000313" key="5">
    <source>
        <dbReference type="EnsemblMetazoa" id="GAUT009941-PA"/>
    </source>
</evidence>
<sequence>MKDFFKYFSQPQKLDYLFVLRKFNLRNLLNFVFIISDLSLFQEEPEVSLKQKMTQKQFVSCVFVLGTLCLVNISQTESAPMPSQSNSYYSNELEEVPDDILMELIARFGQTIMRARNDLENSKRTVDFGLTRGYPGSAEARHRMGIASANSPEGPGRRRRSEIEV</sequence>